<organism evidence="1 2">
    <name type="scientific">Sphagnurus paluster</name>
    <dbReference type="NCBI Taxonomy" id="117069"/>
    <lineage>
        <taxon>Eukaryota</taxon>
        <taxon>Fungi</taxon>
        <taxon>Dikarya</taxon>
        <taxon>Basidiomycota</taxon>
        <taxon>Agaricomycotina</taxon>
        <taxon>Agaricomycetes</taxon>
        <taxon>Agaricomycetidae</taxon>
        <taxon>Agaricales</taxon>
        <taxon>Tricholomatineae</taxon>
        <taxon>Lyophyllaceae</taxon>
        <taxon>Sphagnurus</taxon>
    </lineage>
</organism>
<dbReference type="OrthoDB" id="2645170at2759"/>
<gene>
    <name evidence="1" type="ORF">H0H81_009259</name>
</gene>
<accession>A0A9P7KGA3</accession>
<proteinExistence type="predicted"/>
<evidence type="ECO:0000313" key="1">
    <source>
        <dbReference type="EMBL" id="KAG5651266.1"/>
    </source>
</evidence>
<reference evidence="1" key="1">
    <citation type="submission" date="2021-02" db="EMBL/GenBank/DDBJ databases">
        <authorList>
            <person name="Nieuwenhuis M."/>
            <person name="Van De Peppel L.J.J."/>
        </authorList>
    </citation>
    <scope>NUCLEOTIDE SEQUENCE</scope>
    <source>
        <strain evidence="1">D49</strain>
    </source>
</reference>
<name>A0A9P7KGA3_9AGAR</name>
<protein>
    <submittedName>
        <fullName evidence="1">Uncharacterized protein</fullName>
    </submittedName>
</protein>
<evidence type="ECO:0000313" key="2">
    <source>
        <dbReference type="Proteomes" id="UP000717328"/>
    </source>
</evidence>
<sequence>MGNIIVLLAGPPQYLDLMTTFQRVVHSILSARIILQTRASAAGSGRHRETFGSAVTDFPIFTTIVDDSTDHERTIPDS</sequence>
<dbReference type="AlphaFoldDB" id="A0A9P7KGA3"/>
<keyword evidence="2" id="KW-1185">Reference proteome</keyword>
<reference evidence="1" key="2">
    <citation type="submission" date="2021-10" db="EMBL/GenBank/DDBJ databases">
        <title>Phylogenomics reveals ancestral predisposition of the termite-cultivated fungus Termitomyces towards a domesticated lifestyle.</title>
        <authorList>
            <person name="Auxier B."/>
            <person name="Grum-Grzhimaylo A."/>
            <person name="Cardenas M.E."/>
            <person name="Lodge J.D."/>
            <person name="Laessoe T."/>
            <person name="Pedersen O."/>
            <person name="Smith M.E."/>
            <person name="Kuyper T.W."/>
            <person name="Franco-Molano E.A."/>
            <person name="Baroni T.J."/>
            <person name="Aanen D.K."/>
        </authorList>
    </citation>
    <scope>NUCLEOTIDE SEQUENCE</scope>
    <source>
        <strain evidence="1">D49</strain>
    </source>
</reference>
<comment type="caution">
    <text evidence="1">The sequence shown here is derived from an EMBL/GenBank/DDBJ whole genome shotgun (WGS) entry which is preliminary data.</text>
</comment>
<dbReference type="EMBL" id="JABCKI010000269">
    <property type="protein sequence ID" value="KAG5651266.1"/>
    <property type="molecule type" value="Genomic_DNA"/>
</dbReference>
<dbReference type="Proteomes" id="UP000717328">
    <property type="component" value="Unassembled WGS sequence"/>
</dbReference>